<dbReference type="AlphaFoldDB" id="A0AA35KL63"/>
<reference evidence="2" key="1">
    <citation type="submission" date="2022-12" db="EMBL/GenBank/DDBJ databases">
        <authorList>
            <person name="Alioto T."/>
            <person name="Alioto T."/>
            <person name="Gomez Garrido J."/>
        </authorList>
    </citation>
    <scope>NUCLEOTIDE SEQUENCE</scope>
</reference>
<evidence type="ECO:0000256" key="1">
    <source>
        <dbReference type="SAM" id="MobiDB-lite"/>
    </source>
</evidence>
<accession>A0AA35KL63</accession>
<evidence type="ECO:0000313" key="2">
    <source>
        <dbReference type="EMBL" id="CAI5779521.1"/>
    </source>
</evidence>
<evidence type="ECO:0000313" key="3">
    <source>
        <dbReference type="Proteomes" id="UP001178461"/>
    </source>
</evidence>
<gene>
    <name evidence="2" type="ORF">PODLI_1B028383</name>
</gene>
<protein>
    <submittedName>
        <fullName evidence="2">Uncharacterized protein</fullName>
    </submittedName>
</protein>
<sequence length="222" mass="24478">MFCIFCFTGPFGDLLSCFDPPRLAKPQGVCNLWFRAWQSVPGAALQGPASESSEEDSLPVPAKSSSGGTRRRKKSSGKCAKRRQRDTSSSSTGVAAVRIWMVGHSIVHWASIRARESGLGPSLGLPHHVQPTSPIFTQNICEAYRTIGKTRLTKWLYEKTQCMVRPIYGGFPVKLRTFIGEPIPYDPNITAVELAKRAKIALENLRDKHQKRPGNILGALSE</sequence>
<keyword evidence="3" id="KW-1185">Reference proteome</keyword>
<dbReference type="EMBL" id="OX395132">
    <property type="protein sequence ID" value="CAI5779521.1"/>
    <property type="molecule type" value="Genomic_DNA"/>
</dbReference>
<organism evidence="2 3">
    <name type="scientific">Podarcis lilfordi</name>
    <name type="common">Lilford's wall lizard</name>
    <dbReference type="NCBI Taxonomy" id="74358"/>
    <lineage>
        <taxon>Eukaryota</taxon>
        <taxon>Metazoa</taxon>
        <taxon>Chordata</taxon>
        <taxon>Craniata</taxon>
        <taxon>Vertebrata</taxon>
        <taxon>Euteleostomi</taxon>
        <taxon>Lepidosauria</taxon>
        <taxon>Squamata</taxon>
        <taxon>Bifurcata</taxon>
        <taxon>Unidentata</taxon>
        <taxon>Episquamata</taxon>
        <taxon>Laterata</taxon>
        <taxon>Lacertibaenia</taxon>
        <taxon>Lacertidae</taxon>
        <taxon>Podarcis</taxon>
    </lineage>
</organism>
<dbReference type="Proteomes" id="UP001178461">
    <property type="component" value="Chromosome 7"/>
</dbReference>
<feature type="region of interest" description="Disordered" evidence="1">
    <location>
        <begin position="45"/>
        <end position="90"/>
    </location>
</feature>
<name>A0AA35KL63_9SAUR</name>
<feature type="compositionally biased region" description="Basic residues" evidence="1">
    <location>
        <begin position="69"/>
        <end position="84"/>
    </location>
</feature>
<proteinExistence type="predicted"/>